<evidence type="ECO:0000256" key="11">
    <source>
        <dbReference type="ARBA" id="ARBA00035585"/>
    </source>
</evidence>
<keyword evidence="12" id="KW-0813">Transport</keyword>
<feature type="binding site" evidence="12">
    <location>
        <position position="78"/>
    </location>
    <ligand>
        <name>Na(+)</name>
        <dbReference type="ChEBI" id="CHEBI:29101"/>
        <note>structural</note>
    </ligand>
</feature>
<evidence type="ECO:0000256" key="6">
    <source>
        <dbReference type="ARBA" id="ARBA00023053"/>
    </source>
</evidence>
<reference evidence="14" key="1">
    <citation type="journal article" date="2019" name="Int. J. Syst. Evol. Microbiol.">
        <title>The Global Catalogue of Microorganisms (GCM) 10K type strain sequencing project: providing services to taxonomists for standard genome sequencing and annotation.</title>
        <authorList>
            <consortium name="The Broad Institute Genomics Platform"/>
            <consortium name="The Broad Institute Genome Sequencing Center for Infectious Disease"/>
            <person name="Wu L."/>
            <person name="Ma J."/>
        </authorList>
    </citation>
    <scope>NUCLEOTIDE SEQUENCE [LARGE SCALE GENOMIC DNA]</scope>
    <source>
        <strain evidence="14">KCTC 62192</strain>
    </source>
</reference>
<evidence type="ECO:0000256" key="8">
    <source>
        <dbReference type="ARBA" id="ARBA00023136"/>
    </source>
</evidence>
<name>A0ABV7AIH3_9RHOB</name>
<protein>
    <recommendedName>
        <fullName evidence="12">Fluoride-specific ion channel FluC</fullName>
    </recommendedName>
</protein>
<evidence type="ECO:0000313" key="13">
    <source>
        <dbReference type="EMBL" id="MFC2968893.1"/>
    </source>
</evidence>
<evidence type="ECO:0000256" key="2">
    <source>
        <dbReference type="ARBA" id="ARBA00022475"/>
    </source>
</evidence>
<keyword evidence="8 12" id="KW-0472">Membrane</keyword>
<evidence type="ECO:0000256" key="4">
    <source>
        <dbReference type="ARBA" id="ARBA00022692"/>
    </source>
</evidence>
<keyword evidence="5 12" id="KW-1133">Transmembrane helix</keyword>
<dbReference type="PANTHER" id="PTHR28259:SF1">
    <property type="entry name" value="FLUORIDE EXPORT PROTEIN 1-RELATED"/>
    <property type="match status" value="1"/>
</dbReference>
<gene>
    <name evidence="12 13" type="primary">crcB</name>
    <name evidence="12" type="synonym">fluC</name>
    <name evidence="13" type="ORF">ACFOES_12375</name>
</gene>
<dbReference type="EMBL" id="JBHRSK010000008">
    <property type="protein sequence ID" value="MFC2968893.1"/>
    <property type="molecule type" value="Genomic_DNA"/>
</dbReference>
<accession>A0ABV7AIH3</accession>
<evidence type="ECO:0000256" key="7">
    <source>
        <dbReference type="ARBA" id="ARBA00023065"/>
    </source>
</evidence>
<keyword evidence="3" id="KW-0997">Cell inner membrane</keyword>
<dbReference type="RefSeq" id="WP_377833600.1">
    <property type="nucleotide sequence ID" value="NZ_JBHRSK010000008.1"/>
</dbReference>
<evidence type="ECO:0000256" key="12">
    <source>
        <dbReference type="HAMAP-Rule" id="MF_00454"/>
    </source>
</evidence>
<keyword evidence="6 12" id="KW-0915">Sodium</keyword>
<evidence type="ECO:0000313" key="14">
    <source>
        <dbReference type="Proteomes" id="UP001595443"/>
    </source>
</evidence>
<dbReference type="PANTHER" id="PTHR28259">
    <property type="entry name" value="FLUORIDE EXPORT PROTEIN 1-RELATED"/>
    <property type="match status" value="1"/>
</dbReference>
<keyword evidence="9 12" id="KW-0407">Ion channel</keyword>
<keyword evidence="14" id="KW-1185">Reference proteome</keyword>
<feature type="transmembrane region" description="Helical" evidence="12">
    <location>
        <begin position="65"/>
        <end position="85"/>
    </location>
</feature>
<dbReference type="NCBIfam" id="TIGR00494">
    <property type="entry name" value="crcB"/>
    <property type="match status" value="1"/>
</dbReference>
<feature type="transmembrane region" description="Helical" evidence="12">
    <location>
        <begin position="39"/>
        <end position="58"/>
    </location>
</feature>
<evidence type="ECO:0000256" key="10">
    <source>
        <dbReference type="ARBA" id="ARBA00035120"/>
    </source>
</evidence>
<keyword evidence="2 12" id="KW-1003">Cell membrane</keyword>
<dbReference type="InterPro" id="IPR003691">
    <property type="entry name" value="FluC"/>
</dbReference>
<comment type="similarity">
    <text evidence="10 12">Belongs to the fluoride channel Fluc/FEX (TC 1.A.43) family.</text>
</comment>
<keyword evidence="12" id="KW-0479">Metal-binding</keyword>
<dbReference type="HAMAP" id="MF_00454">
    <property type="entry name" value="FluC"/>
    <property type="match status" value="1"/>
</dbReference>
<evidence type="ECO:0000256" key="5">
    <source>
        <dbReference type="ARBA" id="ARBA00022989"/>
    </source>
</evidence>
<sequence>MLSTVLQVALGGAIGASGRYLAGVWIGHNFPSHQFPLGVIAVNILGSFIMGALVVFLGQRGLTHWNALLATGMLGGFTTFSSFSLETWRLMDTGRYDLAITYVGLSVVVSIIALIGGVHVMRTVLAAFPA</sequence>
<comment type="caution">
    <text evidence="13">The sequence shown here is derived from an EMBL/GenBank/DDBJ whole genome shotgun (WGS) entry which is preliminary data.</text>
</comment>
<comment type="subcellular location">
    <subcellularLocation>
        <location evidence="1 12">Cell membrane</location>
        <topology evidence="1 12">Multi-pass membrane protein</topology>
    </subcellularLocation>
</comment>
<evidence type="ECO:0000256" key="9">
    <source>
        <dbReference type="ARBA" id="ARBA00023303"/>
    </source>
</evidence>
<comment type="catalytic activity">
    <reaction evidence="11">
        <text>fluoride(in) = fluoride(out)</text>
        <dbReference type="Rhea" id="RHEA:76159"/>
        <dbReference type="ChEBI" id="CHEBI:17051"/>
    </reaction>
    <physiologicalReaction direction="left-to-right" evidence="11">
        <dbReference type="Rhea" id="RHEA:76160"/>
    </physiologicalReaction>
</comment>
<comment type="activity regulation">
    <text evidence="12">Na(+) is not transported, but it plays an essential structural role and its presence is essential for fluoride channel function.</text>
</comment>
<evidence type="ECO:0000256" key="3">
    <source>
        <dbReference type="ARBA" id="ARBA00022519"/>
    </source>
</evidence>
<keyword evidence="7 12" id="KW-0406">Ion transport</keyword>
<evidence type="ECO:0000256" key="1">
    <source>
        <dbReference type="ARBA" id="ARBA00004651"/>
    </source>
</evidence>
<dbReference type="Pfam" id="PF02537">
    <property type="entry name" value="CRCB"/>
    <property type="match status" value="1"/>
</dbReference>
<dbReference type="Proteomes" id="UP001595443">
    <property type="component" value="Unassembled WGS sequence"/>
</dbReference>
<proteinExistence type="inferred from homology"/>
<organism evidence="13 14">
    <name type="scientific">Acidimangrovimonas pyrenivorans</name>
    <dbReference type="NCBI Taxonomy" id="2030798"/>
    <lineage>
        <taxon>Bacteria</taxon>
        <taxon>Pseudomonadati</taxon>
        <taxon>Pseudomonadota</taxon>
        <taxon>Alphaproteobacteria</taxon>
        <taxon>Rhodobacterales</taxon>
        <taxon>Paracoccaceae</taxon>
        <taxon>Acidimangrovimonas</taxon>
    </lineage>
</organism>
<keyword evidence="4 12" id="KW-0812">Transmembrane</keyword>
<feature type="binding site" evidence="12">
    <location>
        <position position="75"/>
    </location>
    <ligand>
        <name>Na(+)</name>
        <dbReference type="ChEBI" id="CHEBI:29101"/>
        <note>structural</note>
    </ligand>
</feature>
<feature type="transmembrane region" description="Helical" evidence="12">
    <location>
        <begin position="100"/>
        <end position="121"/>
    </location>
</feature>
<comment type="function">
    <text evidence="12">Fluoride-specific ion channel. Important for reducing fluoride concentration in the cell, thus reducing its toxicity.</text>
</comment>